<evidence type="ECO:0000256" key="6">
    <source>
        <dbReference type="RuleBase" id="RU363041"/>
    </source>
</evidence>
<protein>
    <recommendedName>
        <fullName evidence="6">Probable membrane transporter protein</fullName>
    </recommendedName>
</protein>
<reference evidence="7" key="2">
    <citation type="submission" date="2024-03" db="EMBL/GenBank/DDBJ databases">
        <title>The Genome Sequence of Enterococcus sp. DIV0242b.</title>
        <authorList>
            <consortium name="The Broad Institute Genomics Platform"/>
            <consortium name="The Broad Institute Microbial Omics Core"/>
            <consortium name="The Broad Institute Genomic Center for Infectious Diseases"/>
            <person name="Earl A."/>
            <person name="Manson A."/>
            <person name="Gilmore M."/>
            <person name="Schwartman J."/>
            <person name="Shea T."/>
            <person name="Abouelleil A."/>
            <person name="Cao P."/>
            <person name="Chapman S."/>
            <person name="Cusick C."/>
            <person name="Young S."/>
            <person name="Neafsey D."/>
            <person name="Nusbaum C."/>
            <person name="Birren B."/>
        </authorList>
    </citation>
    <scope>NUCLEOTIDE SEQUENCE</scope>
    <source>
        <strain evidence="7">9E7_DIV0242</strain>
    </source>
</reference>
<feature type="transmembrane region" description="Helical" evidence="6">
    <location>
        <begin position="239"/>
        <end position="259"/>
    </location>
</feature>
<evidence type="ECO:0000256" key="1">
    <source>
        <dbReference type="ARBA" id="ARBA00004141"/>
    </source>
</evidence>
<keyword evidence="4 6" id="KW-1133">Transmembrane helix</keyword>
<keyword evidence="8" id="KW-1185">Reference proteome</keyword>
<evidence type="ECO:0000256" key="4">
    <source>
        <dbReference type="ARBA" id="ARBA00022989"/>
    </source>
</evidence>
<dbReference type="RefSeq" id="WP_339102007.1">
    <property type="nucleotide sequence ID" value="NZ_CP147247.1"/>
</dbReference>
<comment type="similarity">
    <text evidence="2 6">Belongs to the 4-toluene sulfonate uptake permease (TSUP) (TC 2.A.102) family.</text>
</comment>
<dbReference type="Pfam" id="PF01925">
    <property type="entry name" value="TauE"/>
    <property type="match status" value="1"/>
</dbReference>
<comment type="subcellular location">
    <subcellularLocation>
        <location evidence="6">Cell membrane</location>
        <topology evidence="6">Multi-pass membrane protein</topology>
    </subcellularLocation>
    <subcellularLocation>
        <location evidence="1">Membrane</location>
        <topology evidence="1">Multi-pass membrane protein</topology>
    </subcellularLocation>
</comment>
<reference evidence="7" key="1">
    <citation type="submission" date="2017-05" db="EMBL/GenBank/DDBJ databases">
        <authorList>
            <consortium name="The Broad Institute Genomics Platform"/>
            <consortium name="The Broad Institute Genomic Center for Infectious Diseases"/>
            <person name="Earl A."/>
            <person name="Manson A."/>
            <person name="Schwartman J."/>
            <person name="Gilmore M."/>
            <person name="Abouelleil A."/>
            <person name="Cao P."/>
            <person name="Chapman S."/>
            <person name="Cusick C."/>
            <person name="Shea T."/>
            <person name="Young S."/>
            <person name="Neafsey D."/>
            <person name="Nusbaum C."/>
            <person name="Birren B."/>
        </authorList>
    </citation>
    <scope>NUCLEOTIDE SEQUENCE</scope>
    <source>
        <strain evidence="7">9E7_DIV0242</strain>
    </source>
</reference>
<sequence length="260" mass="27957">MKVIIIYFITIFLSNTVGAISGMGGGVIIKPVLDFIGLHSLSAIAFYSSVAVFTMSLSSTYKQIKSGIQIDLQQALSISLGSMIGGVIGDQLLALLLEYFGSDDQVQIIQTIIMIITLILVLLYNQWGKKQYQLSGVAFYFLTGISLGLLSTFLGIGGGPINVAALTLLFGMDIKQSTVYSIITIFFSQIAKLTAIGLTTGFQVYDLSILWAVIPAALLGGYCGGLLSSKMEEQQVKKIYSAIVLLVLFINGYNLFSVLS</sequence>
<feature type="transmembrane region" description="Helical" evidence="6">
    <location>
        <begin position="78"/>
        <end position="100"/>
    </location>
</feature>
<keyword evidence="6" id="KW-1003">Cell membrane</keyword>
<evidence type="ECO:0000313" key="7">
    <source>
        <dbReference type="EMBL" id="WYJ89595.1"/>
    </source>
</evidence>
<evidence type="ECO:0000256" key="3">
    <source>
        <dbReference type="ARBA" id="ARBA00022692"/>
    </source>
</evidence>
<keyword evidence="5 6" id="KW-0472">Membrane</keyword>
<keyword evidence="3 6" id="KW-0812">Transmembrane</keyword>
<feature type="transmembrane region" description="Helical" evidence="6">
    <location>
        <begin position="179"/>
        <end position="202"/>
    </location>
</feature>
<proteinExistence type="inferred from homology"/>
<dbReference type="GO" id="GO:0005886">
    <property type="term" value="C:plasma membrane"/>
    <property type="evidence" value="ECO:0007669"/>
    <property type="project" value="UniProtKB-SubCell"/>
</dbReference>
<evidence type="ECO:0000256" key="5">
    <source>
        <dbReference type="ARBA" id="ARBA00023136"/>
    </source>
</evidence>
<evidence type="ECO:0000313" key="8">
    <source>
        <dbReference type="Proteomes" id="UP000195141"/>
    </source>
</evidence>
<dbReference type="InterPro" id="IPR002781">
    <property type="entry name" value="TM_pro_TauE-like"/>
</dbReference>
<dbReference type="InterPro" id="IPR051598">
    <property type="entry name" value="TSUP/Inactive_protease-like"/>
</dbReference>
<evidence type="ECO:0000256" key="2">
    <source>
        <dbReference type="ARBA" id="ARBA00009142"/>
    </source>
</evidence>
<dbReference type="AlphaFoldDB" id="A0AAQ3VTI9"/>
<feature type="transmembrane region" description="Helical" evidence="6">
    <location>
        <begin position="35"/>
        <end position="57"/>
    </location>
</feature>
<dbReference type="PANTHER" id="PTHR43701:SF2">
    <property type="entry name" value="MEMBRANE TRANSPORTER PROTEIN YJNA-RELATED"/>
    <property type="match status" value="1"/>
</dbReference>
<gene>
    <name evidence="7" type="ORF">A5888_001318</name>
</gene>
<feature type="transmembrane region" description="Helical" evidence="6">
    <location>
        <begin position="106"/>
        <end position="125"/>
    </location>
</feature>
<feature type="transmembrane region" description="Helical" evidence="6">
    <location>
        <begin position="137"/>
        <end position="159"/>
    </location>
</feature>
<dbReference type="PANTHER" id="PTHR43701">
    <property type="entry name" value="MEMBRANE TRANSPORTER PROTEIN MJ0441-RELATED"/>
    <property type="match status" value="1"/>
</dbReference>
<dbReference type="Proteomes" id="UP000195141">
    <property type="component" value="Chromosome"/>
</dbReference>
<accession>A0AAQ3VTI9</accession>
<organism evidence="7 8">
    <name type="scientific">Candidatus Enterococcus clewellii</name>
    <dbReference type="NCBI Taxonomy" id="1834193"/>
    <lineage>
        <taxon>Bacteria</taxon>
        <taxon>Bacillati</taxon>
        <taxon>Bacillota</taxon>
        <taxon>Bacilli</taxon>
        <taxon>Lactobacillales</taxon>
        <taxon>Enterococcaceae</taxon>
        <taxon>Enterococcus</taxon>
    </lineage>
</organism>
<dbReference type="EMBL" id="CP147247">
    <property type="protein sequence ID" value="WYJ89595.1"/>
    <property type="molecule type" value="Genomic_DNA"/>
</dbReference>
<feature type="transmembrane region" description="Helical" evidence="6">
    <location>
        <begin position="209"/>
        <end position="227"/>
    </location>
</feature>
<name>A0AAQ3VTI9_9ENTE</name>